<evidence type="ECO:0000313" key="1">
    <source>
        <dbReference type="EMBL" id="VDO36421.1"/>
    </source>
</evidence>
<evidence type="ECO:0000313" key="3">
    <source>
        <dbReference type="WBParaSite" id="HPLM_0000903901-mRNA-1"/>
    </source>
</evidence>
<reference evidence="1 2" key="2">
    <citation type="submission" date="2018-11" db="EMBL/GenBank/DDBJ databases">
        <authorList>
            <consortium name="Pathogen Informatics"/>
        </authorList>
    </citation>
    <scope>NUCLEOTIDE SEQUENCE [LARGE SCALE GENOMIC DNA]</scope>
    <source>
        <strain evidence="1 2">MHpl1</strain>
    </source>
</reference>
<accession>A0A0N4WEH2</accession>
<reference evidence="3" key="1">
    <citation type="submission" date="2017-02" db="UniProtKB">
        <authorList>
            <consortium name="WormBaseParasite"/>
        </authorList>
    </citation>
    <scope>IDENTIFICATION</scope>
</reference>
<dbReference type="AlphaFoldDB" id="A0A0N4WEH2"/>
<dbReference type="WBParaSite" id="HPLM_0000903901-mRNA-1">
    <property type="protein sequence ID" value="HPLM_0000903901-mRNA-1"/>
    <property type="gene ID" value="HPLM_0000903901"/>
</dbReference>
<proteinExistence type="predicted"/>
<evidence type="ECO:0000313" key="2">
    <source>
        <dbReference type="Proteomes" id="UP000268014"/>
    </source>
</evidence>
<protein>
    <submittedName>
        <fullName evidence="3">Secreted protein</fullName>
    </submittedName>
</protein>
<keyword evidence="2" id="KW-1185">Reference proteome</keyword>
<dbReference type="Proteomes" id="UP000268014">
    <property type="component" value="Unassembled WGS sequence"/>
</dbReference>
<organism evidence="3">
    <name type="scientific">Haemonchus placei</name>
    <name type="common">Barber's pole worm</name>
    <dbReference type="NCBI Taxonomy" id="6290"/>
    <lineage>
        <taxon>Eukaryota</taxon>
        <taxon>Metazoa</taxon>
        <taxon>Ecdysozoa</taxon>
        <taxon>Nematoda</taxon>
        <taxon>Chromadorea</taxon>
        <taxon>Rhabditida</taxon>
        <taxon>Rhabditina</taxon>
        <taxon>Rhabditomorpha</taxon>
        <taxon>Strongyloidea</taxon>
        <taxon>Trichostrongylidae</taxon>
        <taxon>Haemonchus</taxon>
    </lineage>
</organism>
<sequence>MASCSTVLKWTTLTLIAFKFKSTEVSLIVTIPVVRPIKRLISTRPTSIQRVQRYLRYHRLR</sequence>
<gene>
    <name evidence="1" type="ORF">HPLM_LOCUS9031</name>
</gene>
<name>A0A0N4WEH2_HAEPC</name>
<dbReference type="EMBL" id="UZAF01016981">
    <property type="protein sequence ID" value="VDO36421.1"/>
    <property type="molecule type" value="Genomic_DNA"/>
</dbReference>